<sequence>MFSTAEKSNTVRVSRQQQTAGTTFFRKAGEDSFFGPSQQGAFFNPVVQAKLSVSSPDDPQEKEADTVADQVMRMPEPVSTPAPAKEDDKLQKKEEEQEGEVIQTKIEHPTISRIQCKEDEALQAKLFSTVQRSAFGDYDSGSDVVCDSGCGGSDINRKATSLYHSDVVQRSGRGPPASSIQFEQSLSSSKGAGSALPNGTRQFMESRFNADFSGVRIHTGSYAENLSTQIHAQAFTHGNDIYFNSGKYNPHTSGGSTLLAHELTHTIQQGASKSNTSGATNTSVARKPVIQRSYGAPVSQLDNAITKAKSHEGKINAGKEGPDGYRVGWEQLLDIFKTTFGEDKIVSGSGGTSEQGTVAEMDIKKYREAKGNVMIDGDPKRTDPEGLRDAMPSWCGIYVFYALNKSGVPMPKWKLGENMLKREAVRNPGSTPKPGDIAFRNAYSHFALVESVSGGTVRTVNGNTAGEDNMGGQVQTREHPLSNWTAFFNPLATMEGSLGSGEGATPEKPKTLRELRKEVFNVSRKEDGHQEEEAGSSDDYDIQTKSELSSWSVDAGGQLQTGPPSSGNIHNTTVQPKEEGNKEEEDQQQTIQQQAVQRKEFELPTVTQSGEQVQRSVVDDALSYLSTSSVLGCVDITSLSETKACALRKAQEVALHIPGYRALRVVLGEDPITGENIERNGRNFIEAAFDIMPGGRLIHQKLDEQHQLDAAAAWIDEQISRVEGLVDGLFSSFETFWNRLGIDDLTSPMEVLEEGANIVFGFIEDVVSFAEEAALELLKMIKDWLLTKIVDFIKENTTAYPLLTVILGKDPVTEQEVATNGTNILNALLELGGEEGRKQRDQMQETGTFQKVVGYIDEGISIFSNTYDDLLQAFRNIWDIVSIESLMDPRGTFTEIYNQFAGPVGTVLEFVIRVGAEILKLIKEVLMQRLSAWAKEQRGYELVTVIIEKDPFTEEVVPRSAENLIKGFMSLMEGGREQYNQLKESGAIDRTVAKINAAVDRLNMTPAAIIQLFIDLWNSFSLDDLMNPPAAFRRIFATFGEPIGRLVNFVIEIVKIVVEAILIVMNFPFDLINNIITKAMQAFQLIKRDPVGFLKNLLRAIKQGFIQFFDNILQHLLSGLVGWLTSELRDAGVPAFSDTSLRGIISWVLEVLGISMEKIWEKLAAHPRIGPERVARIRSMINTLEGIWTFIKDVQERGMAAIWDKIQEQLTNLWDTIIDAVKNWIMEQIVNQMVTRLLSMLDPTGIMAVINSAIALYRAIQSFMRYLREMLEVVNSFVEGVVDIANGNVTTAANYLERTLARAMPIVIGFLANQVGLNGIGRRVGEMIGRAREMVDQALTWLVNRAVDTGMALFDRLMAMGRSAAGAVLGWLGLRKPFTDTAGGDHNIYFEGSGASAQLYVASYNPRTVRTLLNAAASVINLPANAAHQQSYQDAVQLNGEIDTIKGRLANPGSPTATQDNETLNQKLTLLATKLPPLMTMVGGTEPPPLVKPSFMNGVKASGFEVAFIKRGRTSGGSGANTNSGATLPGWQRINQAGLSTGSAWVKMHLLTEQLGGPALDSNLTPARGPATNTAAYNGVERQAISAVAAGKVIWYKISISYHGAPNDDYPNNIAIEFGPYQLNAASNQWEKKDRGTSIDGTAVGELWSQNPDPPDFSGAATIPNINDTTVGRVRLENLAPGLSRPFAEFIQQVRALSSFTDANDMETKLNNRYAGRTVEIANFNNQVAALKAQAGTTYTIQ</sequence>
<feature type="region of interest" description="Disordered" evidence="1">
    <location>
        <begin position="521"/>
        <end position="542"/>
    </location>
</feature>
<dbReference type="Proteomes" id="UP000306918">
    <property type="component" value="Unassembled WGS sequence"/>
</dbReference>
<feature type="region of interest" description="Disordered" evidence="1">
    <location>
        <begin position="1"/>
        <end position="22"/>
    </location>
</feature>
<evidence type="ECO:0000313" key="3">
    <source>
        <dbReference type="EMBL" id="THU40586.1"/>
    </source>
</evidence>
<evidence type="ECO:0000259" key="2">
    <source>
        <dbReference type="Pfam" id="PF13699"/>
    </source>
</evidence>
<feature type="region of interest" description="Disordered" evidence="1">
    <location>
        <begin position="168"/>
        <end position="199"/>
    </location>
</feature>
<dbReference type="OrthoDB" id="4317910at2"/>
<dbReference type="RefSeq" id="WP_136575079.1">
    <property type="nucleotide sequence ID" value="NZ_STFF01000001.1"/>
</dbReference>
<gene>
    <name evidence="3" type="ORF">FAM09_00275</name>
</gene>
<evidence type="ECO:0000256" key="1">
    <source>
        <dbReference type="SAM" id="MobiDB-lite"/>
    </source>
</evidence>
<feature type="compositionally biased region" description="Basic and acidic residues" evidence="1">
    <location>
        <begin position="84"/>
        <end position="95"/>
    </location>
</feature>
<feature type="compositionally biased region" description="Low complexity" evidence="1">
    <location>
        <begin position="178"/>
        <end position="196"/>
    </location>
</feature>
<proteinExistence type="predicted"/>
<feature type="region of interest" description="Disordered" evidence="1">
    <location>
        <begin position="51"/>
        <end position="100"/>
    </location>
</feature>
<accession>A0A4V4H1I2</accession>
<comment type="caution">
    <text evidence="3">The sequence shown here is derived from an EMBL/GenBank/DDBJ whole genome shotgun (WGS) entry which is preliminary data.</text>
</comment>
<feature type="compositionally biased region" description="Basic and acidic residues" evidence="1">
    <location>
        <begin position="521"/>
        <end position="532"/>
    </location>
</feature>
<keyword evidence="4" id="KW-1185">Reference proteome</keyword>
<reference evidence="3 4" key="1">
    <citation type="submission" date="2019-04" db="EMBL/GenBank/DDBJ databases">
        <title>Niastella caeni sp. nov., isolated from activated sludge.</title>
        <authorList>
            <person name="Sheng M."/>
        </authorList>
    </citation>
    <scope>NUCLEOTIDE SEQUENCE [LARGE SCALE GENOMIC DNA]</scope>
    <source>
        <strain evidence="3 4">HX-2-15</strain>
    </source>
</reference>
<evidence type="ECO:0000313" key="4">
    <source>
        <dbReference type="Proteomes" id="UP000306918"/>
    </source>
</evidence>
<organism evidence="3 4">
    <name type="scientific">Niastella caeni</name>
    <dbReference type="NCBI Taxonomy" id="2569763"/>
    <lineage>
        <taxon>Bacteria</taxon>
        <taxon>Pseudomonadati</taxon>
        <taxon>Bacteroidota</taxon>
        <taxon>Chitinophagia</taxon>
        <taxon>Chitinophagales</taxon>
        <taxon>Chitinophagaceae</taxon>
        <taxon>Niastella</taxon>
    </lineage>
</organism>
<protein>
    <submittedName>
        <fullName evidence="3">DUF4157 domain-containing protein</fullName>
    </submittedName>
</protein>
<dbReference type="EMBL" id="STFF01000001">
    <property type="protein sequence ID" value="THU40586.1"/>
    <property type="molecule type" value="Genomic_DNA"/>
</dbReference>
<feature type="region of interest" description="Disordered" evidence="1">
    <location>
        <begin position="554"/>
        <end position="596"/>
    </location>
</feature>
<dbReference type="InterPro" id="IPR025295">
    <property type="entry name" value="eCIS_core_dom"/>
</dbReference>
<dbReference type="Pfam" id="PF13699">
    <property type="entry name" value="eCIS_core"/>
    <property type="match status" value="1"/>
</dbReference>
<name>A0A4V4H1I2_9BACT</name>
<feature type="domain" description="eCIS core" evidence="2">
    <location>
        <begin position="196"/>
        <end position="271"/>
    </location>
</feature>
<feature type="compositionally biased region" description="Polar residues" evidence="1">
    <location>
        <begin position="554"/>
        <end position="575"/>
    </location>
</feature>